<dbReference type="RefSeq" id="WP_220193386.1">
    <property type="nucleotide sequence ID" value="NZ_BNJF01000001.1"/>
</dbReference>
<dbReference type="AlphaFoldDB" id="A0A8J3MRU4"/>
<dbReference type="PANTHER" id="PTHR12304:SF4">
    <property type="entry name" value="URIDINE NUCLEOSIDASE"/>
    <property type="match status" value="1"/>
</dbReference>
<dbReference type="Pfam" id="PF01156">
    <property type="entry name" value="IU_nuc_hydro"/>
    <property type="match status" value="1"/>
</dbReference>
<keyword evidence="1 4" id="KW-0378">Hydrolase</keyword>
<dbReference type="InterPro" id="IPR036452">
    <property type="entry name" value="Ribo_hydro-like"/>
</dbReference>
<keyword evidence="2" id="KW-0326">Glycosidase</keyword>
<protein>
    <submittedName>
        <fullName evidence="4">Putative nucleoside hydrolase IunH</fullName>
    </submittedName>
</protein>
<dbReference type="PANTHER" id="PTHR12304">
    <property type="entry name" value="INOSINE-URIDINE PREFERRING NUCLEOSIDE HYDROLASE"/>
    <property type="match status" value="1"/>
</dbReference>
<dbReference type="SUPFAM" id="SSF53590">
    <property type="entry name" value="Nucleoside hydrolase"/>
    <property type="match status" value="1"/>
</dbReference>
<comment type="caution">
    <text evidence="4">The sequence shown here is derived from an EMBL/GenBank/DDBJ whole genome shotgun (WGS) entry which is preliminary data.</text>
</comment>
<dbReference type="GO" id="GO:0006152">
    <property type="term" value="P:purine nucleoside catabolic process"/>
    <property type="evidence" value="ECO:0007669"/>
    <property type="project" value="TreeGrafter"/>
</dbReference>
<dbReference type="GO" id="GO:0008477">
    <property type="term" value="F:purine nucleosidase activity"/>
    <property type="evidence" value="ECO:0007669"/>
    <property type="project" value="TreeGrafter"/>
</dbReference>
<evidence type="ECO:0000313" key="4">
    <source>
        <dbReference type="EMBL" id="GHO43948.1"/>
    </source>
</evidence>
<dbReference type="InterPro" id="IPR023186">
    <property type="entry name" value="IUNH"/>
</dbReference>
<accession>A0A8J3MRU4</accession>
<sequence>MASPSASRIKVILDTDIGNNIDDAVCLAYLLAQSQCDLLGITTVTGEPYQRAMIASSLCTIAAQDIPIYPGVDRPLLTPIRQPQATQAVALTNWKHDTDFPRGQAIAFLNHTIRAYPGEIFLLGIGPLTNIALLFASQPDIPQLLKGLILMSGQFEPPGREWNVLNDPYAAAIVYRANVPIHRSIGLEITEQLRMPAAEFRARCTAPLLRPVRDFAEVWFQHQESIIFHDPLAATTIFDEHLCDFTPGTVHVELRDDITLGKTELDRRTQQPRHQVASNVNVHLFFERFFSVFS</sequence>
<proteinExistence type="predicted"/>
<reference evidence="4" key="1">
    <citation type="submission" date="2020-10" db="EMBL/GenBank/DDBJ databases">
        <title>Taxonomic study of unclassified bacteria belonging to the class Ktedonobacteria.</title>
        <authorList>
            <person name="Yabe S."/>
            <person name="Wang C.M."/>
            <person name="Zheng Y."/>
            <person name="Sakai Y."/>
            <person name="Cavaletti L."/>
            <person name="Monciardini P."/>
            <person name="Donadio S."/>
        </authorList>
    </citation>
    <scope>NUCLEOTIDE SEQUENCE</scope>
    <source>
        <strain evidence="4">SOSP1-1</strain>
    </source>
</reference>
<organism evidence="4 5">
    <name type="scientific">Ktedonospora formicarum</name>
    <dbReference type="NCBI Taxonomy" id="2778364"/>
    <lineage>
        <taxon>Bacteria</taxon>
        <taxon>Bacillati</taxon>
        <taxon>Chloroflexota</taxon>
        <taxon>Ktedonobacteria</taxon>
        <taxon>Ktedonobacterales</taxon>
        <taxon>Ktedonobacteraceae</taxon>
        <taxon>Ktedonospora</taxon>
    </lineage>
</organism>
<dbReference type="InterPro" id="IPR001910">
    <property type="entry name" value="Inosine/uridine_hydrolase_dom"/>
</dbReference>
<dbReference type="GO" id="GO:0005829">
    <property type="term" value="C:cytosol"/>
    <property type="evidence" value="ECO:0007669"/>
    <property type="project" value="TreeGrafter"/>
</dbReference>
<evidence type="ECO:0000313" key="5">
    <source>
        <dbReference type="Proteomes" id="UP000612362"/>
    </source>
</evidence>
<dbReference type="EMBL" id="BNJF01000001">
    <property type="protein sequence ID" value="GHO43948.1"/>
    <property type="molecule type" value="Genomic_DNA"/>
</dbReference>
<feature type="domain" description="Inosine/uridine-preferring nucleoside hydrolase" evidence="3">
    <location>
        <begin position="11"/>
        <end position="287"/>
    </location>
</feature>
<dbReference type="Proteomes" id="UP000612362">
    <property type="component" value="Unassembled WGS sequence"/>
</dbReference>
<evidence type="ECO:0000256" key="2">
    <source>
        <dbReference type="ARBA" id="ARBA00023295"/>
    </source>
</evidence>
<dbReference type="Gene3D" id="3.90.245.10">
    <property type="entry name" value="Ribonucleoside hydrolase-like"/>
    <property type="match status" value="1"/>
</dbReference>
<gene>
    <name evidence="4" type="ORF">KSX_21110</name>
</gene>
<evidence type="ECO:0000256" key="1">
    <source>
        <dbReference type="ARBA" id="ARBA00022801"/>
    </source>
</evidence>
<keyword evidence="5" id="KW-1185">Reference proteome</keyword>
<name>A0A8J3MRU4_9CHLR</name>
<evidence type="ECO:0000259" key="3">
    <source>
        <dbReference type="Pfam" id="PF01156"/>
    </source>
</evidence>